<comment type="caution">
    <text evidence="5">The sequence shown here is derived from an EMBL/GenBank/DDBJ whole genome shotgun (WGS) entry which is preliminary data.</text>
</comment>
<dbReference type="Proteomes" id="UP001520654">
    <property type="component" value="Unassembled WGS sequence"/>
</dbReference>
<keyword evidence="3" id="KW-0234">DNA repair</keyword>
<name>A0ABS8E1M2_9ACTN</name>
<keyword evidence="2" id="KW-0347">Helicase</keyword>
<dbReference type="InterPro" id="IPR011604">
    <property type="entry name" value="PDDEXK-like_dom_sf"/>
</dbReference>
<dbReference type="EMBL" id="JAINUL010000001">
    <property type="protein sequence ID" value="MCC0094819.1"/>
    <property type="molecule type" value="Genomic_DNA"/>
</dbReference>
<dbReference type="InterPro" id="IPR038726">
    <property type="entry name" value="PDDEXK_AddAB-type"/>
</dbReference>
<reference evidence="5 6" key="1">
    <citation type="submission" date="2021-08" db="EMBL/GenBank/DDBJ databases">
        <title>Genomic Architecture of Streptomyces flavotricini NGL1 and Streptomyces erythrochromogenes HMS4 With Differential Plant Beneficial attributes and laccase production capabilities.</title>
        <authorList>
            <person name="Salwan R."/>
            <person name="Kaur R."/>
            <person name="Sharma V."/>
        </authorList>
    </citation>
    <scope>NUCLEOTIDE SEQUENCE [LARGE SCALE GENOMIC DNA]</scope>
    <source>
        <strain evidence="5 6">NGL1</strain>
    </source>
</reference>
<dbReference type="RefSeq" id="WP_229335413.1">
    <property type="nucleotide sequence ID" value="NZ_JAINUL010000001.1"/>
</dbReference>
<evidence type="ECO:0000256" key="3">
    <source>
        <dbReference type="ARBA" id="ARBA00023204"/>
    </source>
</evidence>
<evidence type="ECO:0000313" key="6">
    <source>
        <dbReference type="Proteomes" id="UP001520654"/>
    </source>
</evidence>
<evidence type="ECO:0000256" key="1">
    <source>
        <dbReference type="ARBA" id="ARBA00022763"/>
    </source>
</evidence>
<evidence type="ECO:0000256" key="2">
    <source>
        <dbReference type="ARBA" id="ARBA00022806"/>
    </source>
</evidence>
<keyword evidence="2" id="KW-0378">Hydrolase</keyword>
<gene>
    <name evidence="5" type="ORF">K7B10_08480</name>
</gene>
<keyword evidence="6" id="KW-1185">Reference proteome</keyword>
<sequence length="543" mass="60200">MGVWQKPAWLTGDEGLLRIGPGTGGDEEHTCPSHAAAKARPALFPAHRSQLPKAVLETFTLGPVMEVIDRVEFGGDSPEAALAALASRTPGLHPGHRRYAEHAVRTYLGHGGAAGGASDRLRPVRPYWVVQRENGKFWEMYAWWRRYESADGLTREFRRLRHGTPKGSTPGEIAITAYVAARGRTAPWPRKWRNKFQPYGPSSGPARVRVVEVGLGDGRHTVEFDGTVQEAEAFYAEHGHPHVTRVVTGGDPVPGSSCIDCKQFTGCAAVPRTPGVLGLPSQVRPQRKVSVSDLRYHRECPAQELLRGLHLPKDDEYSSAAKLGQAVHAWIEHLHQRDGWPACTVADMPTEAENWTSGRWQVSDEEAETGRQMLLHHVSACPFHDAALIDQVETEPLRVVHDTAAQAVVIAKPDLLYREDGAWVWHELKTTRKARWYHDDPLEEYPQLALAVVLLARGAFGGDPAGSRVEVEVLRPTGSHPYVIDPTDPDRLAKAMAVLRKYAGPWREDETYEARPGRHCRWCPVSRWCPSNTLAHEPETGGE</sequence>
<keyword evidence="2" id="KW-0547">Nucleotide-binding</keyword>
<organism evidence="5 6">
    <name type="scientific">Streptomyces flavotricini</name>
    <dbReference type="NCBI Taxonomy" id="66888"/>
    <lineage>
        <taxon>Bacteria</taxon>
        <taxon>Bacillati</taxon>
        <taxon>Actinomycetota</taxon>
        <taxon>Actinomycetes</taxon>
        <taxon>Kitasatosporales</taxon>
        <taxon>Streptomycetaceae</taxon>
        <taxon>Streptomyces</taxon>
    </lineage>
</organism>
<keyword evidence="1" id="KW-0227">DNA damage</keyword>
<feature type="domain" description="PD-(D/E)XK endonuclease-like" evidence="4">
    <location>
        <begin position="289"/>
        <end position="530"/>
    </location>
</feature>
<accession>A0ABS8E1M2</accession>
<evidence type="ECO:0000259" key="4">
    <source>
        <dbReference type="Pfam" id="PF12705"/>
    </source>
</evidence>
<proteinExistence type="predicted"/>
<dbReference type="Pfam" id="PF12705">
    <property type="entry name" value="PDDEXK_1"/>
    <property type="match status" value="1"/>
</dbReference>
<dbReference type="Gene3D" id="3.90.320.10">
    <property type="match status" value="1"/>
</dbReference>
<protein>
    <submittedName>
        <fullName evidence="5">PD-(D/E)XK nuclease family protein</fullName>
    </submittedName>
</protein>
<keyword evidence="2" id="KW-0067">ATP-binding</keyword>
<evidence type="ECO:0000313" key="5">
    <source>
        <dbReference type="EMBL" id="MCC0094819.1"/>
    </source>
</evidence>